<dbReference type="Proteomes" id="UP000046393">
    <property type="component" value="Unplaced"/>
</dbReference>
<proteinExistence type="predicted"/>
<evidence type="ECO:0000313" key="2">
    <source>
        <dbReference type="WBParaSite" id="SMUV_0000791001-mRNA-1"/>
    </source>
</evidence>
<name>A0A0N5ASX5_9BILA</name>
<sequence length="68" mass="7709">MVVINTSRSRCIDSVSVIVGLCEVQLKFGACAFRGQKLSAIGGERRIWKLKEENREINGRDWVKTVKE</sequence>
<protein>
    <submittedName>
        <fullName evidence="2">Ovule protein</fullName>
    </submittedName>
</protein>
<accession>A0A0N5ASX5</accession>
<reference evidence="2" key="1">
    <citation type="submission" date="2017-02" db="UniProtKB">
        <authorList>
            <consortium name="WormBaseParasite"/>
        </authorList>
    </citation>
    <scope>IDENTIFICATION</scope>
</reference>
<dbReference type="WBParaSite" id="SMUV_0000791001-mRNA-1">
    <property type="protein sequence ID" value="SMUV_0000791001-mRNA-1"/>
    <property type="gene ID" value="SMUV_0000791001"/>
</dbReference>
<organism evidence="1 2">
    <name type="scientific">Syphacia muris</name>
    <dbReference type="NCBI Taxonomy" id="451379"/>
    <lineage>
        <taxon>Eukaryota</taxon>
        <taxon>Metazoa</taxon>
        <taxon>Ecdysozoa</taxon>
        <taxon>Nematoda</taxon>
        <taxon>Chromadorea</taxon>
        <taxon>Rhabditida</taxon>
        <taxon>Spirurina</taxon>
        <taxon>Oxyuridomorpha</taxon>
        <taxon>Oxyuroidea</taxon>
        <taxon>Oxyuridae</taxon>
        <taxon>Syphacia</taxon>
    </lineage>
</organism>
<dbReference type="AlphaFoldDB" id="A0A0N5ASX5"/>
<keyword evidence="1" id="KW-1185">Reference proteome</keyword>
<evidence type="ECO:0000313" key="1">
    <source>
        <dbReference type="Proteomes" id="UP000046393"/>
    </source>
</evidence>